<organism evidence="2 3">
    <name type="scientific">Trichonephila clavipes</name>
    <name type="common">Golden silk orbweaver</name>
    <name type="synonym">Nephila clavipes</name>
    <dbReference type="NCBI Taxonomy" id="2585209"/>
    <lineage>
        <taxon>Eukaryota</taxon>
        <taxon>Metazoa</taxon>
        <taxon>Ecdysozoa</taxon>
        <taxon>Arthropoda</taxon>
        <taxon>Chelicerata</taxon>
        <taxon>Arachnida</taxon>
        <taxon>Araneae</taxon>
        <taxon>Araneomorphae</taxon>
        <taxon>Entelegynae</taxon>
        <taxon>Araneoidea</taxon>
        <taxon>Nephilidae</taxon>
        <taxon>Trichonephila</taxon>
    </lineage>
</organism>
<comment type="caution">
    <text evidence="2">The sequence shown here is derived from an EMBL/GenBank/DDBJ whole genome shotgun (WGS) entry which is preliminary data.</text>
</comment>
<gene>
    <name evidence="2" type="ORF">TNCV_1124801</name>
</gene>
<name>A0A8X6VKS7_TRICX</name>
<keyword evidence="3" id="KW-1185">Reference proteome</keyword>
<protein>
    <submittedName>
        <fullName evidence="2">Uncharacterized protein</fullName>
    </submittedName>
</protein>
<dbReference type="AlphaFoldDB" id="A0A8X6VKS7"/>
<evidence type="ECO:0000256" key="1">
    <source>
        <dbReference type="SAM" id="MobiDB-lite"/>
    </source>
</evidence>
<sequence>MRTTNQPRARNCSENRDNSRTMSQTRSMVKGMRGGDLEFGGRVEKSLSMQRSLSSEKNNRGSICYTAHQNVGSMHNGTPAHATYPGCWITFCLDCTAPDLTQLGFCW</sequence>
<dbReference type="EMBL" id="BMAU01021301">
    <property type="protein sequence ID" value="GFY10959.1"/>
    <property type="molecule type" value="Genomic_DNA"/>
</dbReference>
<reference evidence="2" key="1">
    <citation type="submission" date="2020-08" db="EMBL/GenBank/DDBJ databases">
        <title>Multicomponent nature underlies the extraordinary mechanical properties of spider dragline silk.</title>
        <authorList>
            <person name="Kono N."/>
            <person name="Nakamura H."/>
            <person name="Mori M."/>
            <person name="Yoshida Y."/>
            <person name="Ohtoshi R."/>
            <person name="Malay A.D."/>
            <person name="Moran D.A.P."/>
            <person name="Tomita M."/>
            <person name="Numata K."/>
            <person name="Arakawa K."/>
        </authorList>
    </citation>
    <scope>NUCLEOTIDE SEQUENCE</scope>
</reference>
<proteinExistence type="predicted"/>
<evidence type="ECO:0000313" key="2">
    <source>
        <dbReference type="EMBL" id="GFY10959.1"/>
    </source>
</evidence>
<dbReference type="Proteomes" id="UP000887159">
    <property type="component" value="Unassembled WGS sequence"/>
</dbReference>
<evidence type="ECO:0000313" key="3">
    <source>
        <dbReference type="Proteomes" id="UP000887159"/>
    </source>
</evidence>
<accession>A0A8X6VKS7</accession>
<feature type="region of interest" description="Disordered" evidence="1">
    <location>
        <begin position="1"/>
        <end position="41"/>
    </location>
</feature>